<name>A0A9X3SPF0_9ACTN</name>
<keyword evidence="2" id="KW-0813">Transport</keyword>
<keyword evidence="4 7" id="KW-0067">ATP-binding</keyword>
<comment type="caution">
    <text evidence="7">The sequence shown here is derived from an EMBL/GenBank/DDBJ whole genome shotgun (WGS) entry which is preliminary data.</text>
</comment>
<evidence type="ECO:0000256" key="4">
    <source>
        <dbReference type="ARBA" id="ARBA00022840"/>
    </source>
</evidence>
<dbReference type="AlphaFoldDB" id="A0A9X3SPF0"/>
<evidence type="ECO:0000256" key="5">
    <source>
        <dbReference type="ARBA" id="ARBA00022970"/>
    </source>
</evidence>
<dbReference type="PANTHER" id="PTHR43820:SF4">
    <property type="entry name" value="HIGH-AFFINITY BRANCHED-CHAIN AMINO ACID TRANSPORT ATP-BINDING PROTEIN LIVF"/>
    <property type="match status" value="1"/>
</dbReference>
<keyword evidence="5" id="KW-0029">Amino-acid transport</keyword>
<dbReference type="PROSITE" id="PS00211">
    <property type="entry name" value="ABC_TRANSPORTER_1"/>
    <property type="match status" value="1"/>
</dbReference>
<gene>
    <name evidence="7" type="ORF">O1R50_04585</name>
</gene>
<feature type="domain" description="ABC transporter" evidence="6">
    <location>
        <begin position="4"/>
        <end position="235"/>
    </location>
</feature>
<sequence>MALLEVENLRAGYGSVPVLHGVSLNVEEGSNAVLLGLNGAGKSTTLMTLAGLLPATGGEIRYDGKPLTGSPGARVRAGIVLVPEGRLVFPALTVKQNLRLGAWTIRRDARRVRRNLQEVYQIFPRLEERADQTAGTLSGGEQQMLAIGRGMMSSPRLLLIDEASLGLSPKLTEQVFAAVKLINQRGVTVLMVEQNAGVLAQADTAFVMQQGRVTITGSGSETLADDVVRAAYLGV</sequence>
<evidence type="ECO:0000256" key="3">
    <source>
        <dbReference type="ARBA" id="ARBA00022741"/>
    </source>
</evidence>
<dbReference type="EMBL" id="JAPZVP010000003">
    <property type="protein sequence ID" value="MDA1358886.1"/>
    <property type="molecule type" value="Genomic_DNA"/>
</dbReference>
<dbReference type="GO" id="GO:0015807">
    <property type="term" value="P:L-amino acid transport"/>
    <property type="evidence" value="ECO:0007669"/>
    <property type="project" value="TreeGrafter"/>
</dbReference>
<dbReference type="Pfam" id="PF00005">
    <property type="entry name" value="ABC_tran"/>
    <property type="match status" value="1"/>
</dbReference>
<dbReference type="GO" id="GO:0016887">
    <property type="term" value="F:ATP hydrolysis activity"/>
    <property type="evidence" value="ECO:0007669"/>
    <property type="project" value="InterPro"/>
</dbReference>
<reference evidence="7" key="1">
    <citation type="submission" date="2022-12" db="EMBL/GenBank/DDBJ databases">
        <title>Gycomyces niveus sp.nov.,a novel actinomycete isolated from soil in Shouguan.</title>
        <authorList>
            <person name="Yang X."/>
        </authorList>
    </citation>
    <scope>NUCLEOTIDE SEQUENCE</scope>
    <source>
        <strain evidence="7">NEAU-A15</strain>
    </source>
</reference>
<dbReference type="Proteomes" id="UP001146067">
    <property type="component" value="Unassembled WGS sequence"/>
</dbReference>
<dbReference type="GO" id="GO:0005524">
    <property type="term" value="F:ATP binding"/>
    <property type="evidence" value="ECO:0007669"/>
    <property type="project" value="UniProtKB-KW"/>
</dbReference>
<dbReference type="SUPFAM" id="SSF52540">
    <property type="entry name" value="P-loop containing nucleoside triphosphate hydrolases"/>
    <property type="match status" value="1"/>
</dbReference>
<evidence type="ECO:0000313" key="8">
    <source>
        <dbReference type="Proteomes" id="UP001146067"/>
    </source>
</evidence>
<dbReference type="InterPro" id="IPR003593">
    <property type="entry name" value="AAA+_ATPase"/>
</dbReference>
<organism evidence="7 8">
    <name type="scientific">Glycomyces luteolus</name>
    <dbReference type="NCBI Taxonomy" id="2670330"/>
    <lineage>
        <taxon>Bacteria</taxon>
        <taxon>Bacillati</taxon>
        <taxon>Actinomycetota</taxon>
        <taxon>Actinomycetes</taxon>
        <taxon>Glycomycetales</taxon>
        <taxon>Glycomycetaceae</taxon>
        <taxon>Glycomyces</taxon>
    </lineage>
</organism>
<keyword evidence="3" id="KW-0547">Nucleotide-binding</keyword>
<evidence type="ECO:0000313" key="7">
    <source>
        <dbReference type="EMBL" id="MDA1358886.1"/>
    </source>
</evidence>
<dbReference type="InterPro" id="IPR003439">
    <property type="entry name" value="ABC_transporter-like_ATP-bd"/>
</dbReference>
<proteinExistence type="inferred from homology"/>
<dbReference type="CDD" id="cd03224">
    <property type="entry name" value="ABC_TM1139_LivF_branched"/>
    <property type="match status" value="1"/>
</dbReference>
<dbReference type="InterPro" id="IPR027417">
    <property type="entry name" value="P-loop_NTPase"/>
</dbReference>
<protein>
    <submittedName>
        <fullName evidence="7">ABC transporter ATP-binding protein</fullName>
    </submittedName>
</protein>
<accession>A0A9X3SPF0</accession>
<dbReference type="InterPro" id="IPR017871">
    <property type="entry name" value="ABC_transporter-like_CS"/>
</dbReference>
<evidence type="ECO:0000259" key="6">
    <source>
        <dbReference type="PROSITE" id="PS50893"/>
    </source>
</evidence>
<evidence type="ECO:0000256" key="2">
    <source>
        <dbReference type="ARBA" id="ARBA00022448"/>
    </source>
</evidence>
<dbReference type="InterPro" id="IPR052156">
    <property type="entry name" value="BCAA_Transport_ATP-bd_LivF"/>
</dbReference>
<dbReference type="GO" id="GO:0015658">
    <property type="term" value="F:branched-chain amino acid transmembrane transporter activity"/>
    <property type="evidence" value="ECO:0007669"/>
    <property type="project" value="TreeGrafter"/>
</dbReference>
<dbReference type="SMART" id="SM00382">
    <property type="entry name" value="AAA"/>
    <property type="match status" value="1"/>
</dbReference>
<dbReference type="RefSeq" id="WP_270108701.1">
    <property type="nucleotide sequence ID" value="NZ_JAPZVP010000003.1"/>
</dbReference>
<comment type="similarity">
    <text evidence="1">Belongs to the ABC transporter superfamily.</text>
</comment>
<keyword evidence="8" id="KW-1185">Reference proteome</keyword>
<evidence type="ECO:0000256" key="1">
    <source>
        <dbReference type="ARBA" id="ARBA00005417"/>
    </source>
</evidence>
<dbReference type="PANTHER" id="PTHR43820">
    <property type="entry name" value="HIGH-AFFINITY BRANCHED-CHAIN AMINO ACID TRANSPORT ATP-BINDING PROTEIN LIVF"/>
    <property type="match status" value="1"/>
</dbReference>
<dbReference type="PROSITE" id="PS50893">
    <property type="entry name" value="ABC_TRANSPORTER_2"/>
    <property type="match status" value="1"/>
</dbReference>
<dbReference type="Gene3D" id="3.40.50.300">
    <property type="entry name" value="P-loop containing nucleotide triphosphate hydrolases"/>
    <property type="match status" value="1"/>
</dbReference>